<proteinExistence type="predicted"/>
<evidence type="ECO:0000313" key="2">
    <source>
        <dbReference type="EMBL" id="CAK4033542.1"/>
    </source>
</evidence>
<feature type="compositionally biased region" description="Basic and acidic residues" evidence="1">
    <location>
        <begin position="99"/>
        <end position="110"/>
    </location>
</feature>
<dbReference type="Proteomes" id="UP001296104">
    <property type="component" value="Unassembled WGS sequence"/>
</dbReference>
<feature type="region of interest" description="Disordered" evidence="1">
    <location>
        <begin position="1"/>
        <end position="31"/>
    </location>
</feature>
<feature type="region of interest" description="Disordered" evidence="1">
    <location>
        <begin position="76"/>
        <end position="110"/>
    </location>
</feature>
<dbReference type="EMBL" id="CAVMBE010000088">
    <property type="protein sequence ID" value="CAK4033542.1"/>
    <property type="molecule type" value="Genomic_DNA"/>
</dbReference>
<feature type="region of interest" description="Disordered" evidence="1">
    <location>
        <begin position="125"/>
        <end position="164"/>
    </location>
</feature>
<keyword evidence="3" id="KW-1185">Reference proteome</keyword>
<comment type="caution">
    <text evidence="2">The sequence shown here is derived from an EMBL/GenBank/DDBJ whole genome shotgun (WGS) entry which is preliminary data.</text>
</comment>
<organism evidence="2 3">
    <name type="scientific">Lecanosticta acicola</name>
    <dbReference type="NCBI Taxonomy" id="111012"/>
    <lineage>
        <taxon>Eukaryota</taxon>
        <taxon>Fungi</taxon>
        <taxon>Dikarya</taxon>
        <taxon>Ascomycota</taxon>
        <taxon>Pezizomycotina</taxon>
        <taxon>Dothideomycetes</taxon>
        <taxon>Dothideomycetidae</taxon>
        <taxon>Mycosphaerellales</taxon>
        <taxon>Mycosphaerellaceae</taxon>
        <taxon>Lecanosticta</taxon>
    </lineage>
</organism>
<feature type="compositionally biased region" description="Basic and acidic residues" evidence="1">
    <location>
        <begin position="138"/>
        <end position="152"/>
    </location>
</feature>
<accession>A0AAI8Z6Z0</accession>
<protein>
    <submittedName>
        <fullName evidence="2">Uncharacterized protein</fullName>
    </submittedName>
</protein>
<evidence type="ECO:0000313" key="3">
    <source>
        <dbReference type="Proteomes" id="UP001296104"/>
    </source>
</evidence>
<name>A0AAI8Z6Z0_9PEZI</name>
<gene>
    <name evidence="2" type="ORF">LECACI_7A008700</name>
</gene>
<dbReference type="AlphaFoldDB" id="A0AAI8Z6Z0"/>
<sequence length="201" mass="21844">MQYAGDSLDDASALYTASEEPQQNAADTKVEDYELEDLDVTEELTRSANLQQPTRSNSFDEILSKAHELYDVGISIPEPTIAPPRPALQRQGGRPRTYPLERHGGSTEVKHEEIEMIPAAEVYQRPPLGASSKVVPQESEHGARPVKARKDASTPTKPSGMLGKAWSAIGTFVNDTLVGYEESMGLSKTSGVGWGGHLDRP</sequence>
<evidence type="ECO:0000256" key="1">
    <source>
        <dbReference type="SAM" id="MobiDB-lite"/>
    </source>
</evidence>
<reference evidence="2" key="1">
    <citation type="submission" date="2023-11" db="EMBL/GenBank/DDBJ databases">
        <authorList>
            <person name="Alioto T."/>
            <person name="Alioto T."/>
            <person name="Gomez Garrido J."/>
        </authorList>
    </citation>
    <scope>NUCLEOTIDE SEQUENCE</scope>
</reference>